<feature type="region of interest" description="Disordered" evidence="1">
    <location>
        <begin position="102"/>
        <end position="124"/>
    </location>
</feature>
<comment type="caution">
    <text evidence="2">The sequence shown here is derived from an EMBL/GenBank/DDBJ whole genome shotgun (WGS) entry which is preliminary data.</text>
</comment>
<accession>A0A0M0JRM5</accession>
<dbReference type="EMBL" id="JWZX01002457">
    <property type="protein sequence ID" value="KOO29130.1"/>
    <property type="molecule type" value="Genomic_DNA"/>
</dbReference>
<evidence type="ECO:0000313" key="3">
    <source>
        <dbReference type="Proteomes" id="UP000037460"/>
    </source>
</evidence>
<dbReference type="OrthoDB" id="10569637at2759"/>
<protein>
    <submittedName>
        <fullName evidence="2">Uncharacterized protein</fullName>
    </submittedName>
</protein>
<sequence length="363" mass="39906">MQPASAPEREAIVYFRDHDDAHYERLSGKPPVDEELVNSLVAKRSLLRAQRRYDEADVVKAAVVAMGVTIVDMRGREAWYVTPRHSRYVDDQPEISPAEATKKPWRDLGPRGHDYSRTGGGAKGKAGQVSLGKIDDLLAARLMAKLRANFELADAKRDELESLGVIVCDETKQWRADGLPFESTLAAAKEAAAAADEYVRGPGDGDADAPDLDTSLIMSLLTARLTAKRRRDFARADAITATMRAEHSVVVDDRRKAWRVVRLYGEYHRVGGKVGKAEPKIGALLTKLTACRQPWWSEEPGAAEAEADSILSELAAMGVQVDERSKTWKRPRRTNEEMAAAKAAGPQSRSSDMANVERQGSVS</sequence>
<organism evidence="2 3">
    <name type="scientific">Chrysochromulina tobinii</name>
    <dbReference type="NCBI Taxonomy" id="1460289"/>
    <lineage>
        <taxon>Eukaryota</taxon>
        <taxon>Haptista</taxon>
        <taxon>Haptophyta</taxon>
        <taxon>Prymnesiophyceae</taxon>
        <taxon>Prymnesiales</taxon>
        <taxon>Chrysochromulinaceae</taxon>
        <taxon>Chrysochromulina</taxon>
    </lineage>
</organism>
<feature type="compositionally biased region" description="Basic and acidic residues" evidence="1">
    <location>
        <begin position="102"/>
        <end position="116"/>
    </location>
</feature>
<dbReference type="Gene3D" id="1.20.120.1910">
    <property type="entry name" value="Cysteine-tRNA ligase, C-terminal anti-codon recognition domain"/>
    <property type="match status" value="1"/>
</dbReference>
<dbReference type="GO" id="GO:0004812">
    <property type="term" value="F:aminoacyl-tRNA ligase activity"/>
    <property type="evidence" value="ECO:0007669"/>
    <property type="project" value="InterPro"/>
</dbReference>
<evidence type="ECO:0000256" key="1">
    <source>
        <dbReference type="SAM" id="MobiDB-lite"/>
    </source>
</evidence>
<dbReference type="AlphaFoldDB" id="A0A0M0JRM5"/>
<feature type="region of interest" description="Disordered" evidence="1">
    <location>
        <begin position="322"/>
        <end position="363"/>
    </location>
</feature>
<reference evidence="3" key="1">
    <citation type="journal article" date="2015" name="PLoS Genet.">
        <title>Genome Sequence and Transcriptome Analyses of Chrysochromulina tobin: Metabolic Tools for Enhanced Algal Fitness in the Prominent Order Prymnesiales (Haptophyceae).</title>
        <authorList>
            <person name="Hovde B.T."/>
            <person name="Deodato C.R."/>
            <person name="Hunsperger H.M."/>
            <person name="Ryken S.A."/>
            <person name="Yost W."/>
            <person name="Jha R.K."/>
            <person name="Patterson J."/>
            <person name="Monnat R.J. Jr."/>
            <person name="Barlow S.B."/>
            <person name="Starkenburg S.R."/>
            <person name="Cattolico R.A."/>
        </authorList>
    </citation>
    <scope>NUCLEOTIDE SEQUENCE</scope>
    <source>
        <strain evidence="3">CCMP291</strain>
    </source>
</reference>
<dbReference type="GO" id="GO:0005524">
    <property type="term" value="F:ATP binding"/>
    <property type="evidence" value="ECO:0007669"/>
    <property type="project" value="InterPro"/>
</dbReference>
<feature type="compositionally biased region" description="Polar residues" evidence="1">
    <location>
        <begin position="347"/>
        <end position="363"/>
    </location>
</feature>
<keyword evidence="3" id="KW-1185">Reference proteome</keyword>
<proteinExistence type="predicted"/>
<evidence type="ECO:0000313" key="2">
    <source>
        <dbReference type="EMBL" id="KOO29130.1"/>
    </source>
</evidence>
<dbReference type="GO" id="GO:0006418">
    <property type="term" value="P:tRNA aminoacylation for protein translation"/>
    <property type="evidence" value="ECO:0007669"/>
    <property type="project" value="InterPro"/>
</dbReference>
<dbReference type="InterPro" id="IPR009080">
    <property type="entry name" value="tRNAsynth_Ia_anticodon-bd"/>
</dbReference>
<gene>
    <name evidence="2" type="ORF">Ctob_010344</name>
</gene>
<dbReference type="SUPFAM" id="SSF47323">
    <property type="entry name" value="Anticodon-binding domain of a subclass of class I aminoacyl-tRNA synthetases"/>
    <property type="match status" value="2"/>
</dbReference>
<name>A0A0M0JRM5_9EUKA</name>
<dbReference type="Proteomes" id="UP000037460">
    <property type="component" value="Unassembled WGS sequence"/>
</dbReference>